<organism evidence="2 3">
    <name type="scientific">Mucisphaera calidilacus</name>
    <dbReference type="NCBI Taxonomy" id="2527982"/>
    <lineage>
        <taxon>Bacteria</taxon>
        <taxon>Pseudomonadati</taxon>
        <taxon>Planctomycetota</taxon>
        <taxon>Phycisphaerae</taxon>
        <taxon>Phycisphaerales</taxon>
        <taxon>Phycisphaeraceae</taxon>
        <taxon>Mucisphaera</taxon>
    </lineage>
</organism>
<dbReference type="InterPro" id="IPR015947">
    <property type="entry name" value="PUA-like_sf"/>
</dbReference>
<keyword evidence="2" id="KW-0378">Hydrolase</keyword>
<feature type="domain" description="Lon N-terminal" evidence="1">
    <location>
        <begin position="13"/>
        <end position="208"/>
    </location>
</feature>
<dbReference type="OrthoDB" id="9806457at2"/>
<dbReference type="PANTHER" id="PTHR46732:SF8">
    <property type="entry name" value="ATP-DEPENDENT PROTEASE LA (LON) DOMAIN PROTEIN"/>
    <property type="match status" value="1"/>
</dbReference>
<sequence length="229" mass="25892">MTEESQINFERPIPLFPLASCVLLPHATIRLHIFEHRYRAMVADALETDRHIAMAVFNDPRWKESYEGNPTLQPAVCVGRIIRETKLPDGRYNLLLQGRARAAITEEHPHEPYRIATLEPLETDAPLEIDLEASRQRIDQLLQDPNLGELASVQAVRNCLCNDVPTSVLVDLAALTICQEPAARYALLAQPDPALRVKWLIHHLQSLRDTVIKAHRCSTGDPDAFIYLN</sequence>
<dbReference type="SMART" id="SM00464">
    <property type="entry name" value="LON"/>
    <property type="match status" value="1"/>
</dbReference>
<dbReference type="PANTHER" id="PTHR46732">
    <property type="entry name" value="ATP-DEPENDENT PROTEASE LA (LON) DOMAIN PROTEIN"/>
    <property type="match status" value="1"/>
</dbReference>
<dbReference type="PROSITE" id="PS51787">
    <property type="entry name" value="LON_N"/>
    <property type="match status" value="1"/>
</dbReference>
<dbReference type="Proteomes" id="UP000320386">
    <property type="component" value="Chromosome"/>
</dbReference>
<name>A0A518BVJ0_9BACT</name>
<dbReference type="SUPFAM" id="SSF88697">
    <property type="entry name" value="PUA domain-like"/>
    <property type="match status" value="1"/>
</dbReference>
<keyword evidence="3" id="KW-1185">Reference proteome</keyword>
<keyword evidence="2" id="KW-0645">Protease</keyword>
<dbReference type="GO" id="GO:0006508">
    <property type="term" value="P:proteolysis"/>
    <property type="evidence" value="ECO:0007669"/>
    <property type="project" value="UniProtKB-KW"/>
</dbReference>
<proteinExistence type="predicted"/>
<dbReference type="EMBL" id="CP036280">
    <property type="protein sequence ID" value="QDU70967.1"/>
    <property type="molecule type" value="Genomic_DNA"/>
</dbReference>
<dbReference type="EC" id="3.4.21.53" evidence="2"/>
<evidence type="ECO:0000313" key="3">
    <source>
        <dbReference type="Proteomes" id="UP000320386"/>
    </source>
</evidence>
<dbReference type="Pfam" id="PF02190">
    <property type="entry name" value="LON_substr_bdg"/>
    <property type="match status" value="1"/>
</dbReference>
<accession>A0A518BVJ0</accession>
<dbReference type="AlphaFoldDB" id="A0A518BVJ0"/>
<evidence type="ECO:0000313" key="2">
    <source>
        <dbReference type="EMBL" id="QDU70967.1"/>
    </source>
</evidence>
<evidence type="ECO:0000259" key="1">
    <source>
        <dbReference type="PROSITE" id="PS51787"/>
    </source>
</evidence>
<reference evidence="2 3" key="1">
    <citation type="submission" date="2019-02" db="EMBL/GenBank/DDBJ databases">
        <title>Deep-cultivation of Planctomycetes and their phenomic and genomic characterization uncovers novel biology.</title>
        <authorList>
            <person name="Wiegand S."/>
            <person name="Jogler M."/>
            <person name="Boedeker C."/>
            <person name="Pinto D."/>
            <person name="Vollmers J."/>
            <person name="Rivas-Marin E."/>
            <person name="Kohn T."/>
            <person name="Peeters S.H."/>
            <person name="Heuer A."/>
            <person name="Rast P."/>
            <person name="Oberbeckmann S."/>
            <person name="Bunk B."/>
            <person name="Jeske O."/>
            <person name="Meyerdierks A."/>
            <person name="Storesund J.E."/>
            <person name="Kallscheuer N."/>
            <person name="Luecker S."/>
            <person name="Lage O.M."/>
            <person name="Pohl T."/>
            <person name="Merkel B.J."/>
            <person name="Hornburger P."/>
            <person name="Mueller R.-W."/>
            <person name="Bruemmer F."/>
            <person name="Labrenz M."/>
            <person name="Spormann A.M."/>
            <person name="Op den Camp H."/>
            <person name="Overmann J."/>
            <person name="Amann R."/>
            <person name="Jetten M.S.M."/>
            <person name="Mascher T."/>
            <person name="Medema M.H."/>
            <person name="Devos D.P."/>
            <person name="Kaster A.-K."/>
            <person name="Ovreas L."/>
            <person name="Rohde M."/>
            <person name="Galperin M.Y."/>
            <person name="Jogler C."/>
        </authorList>
    </citation>
    <scope>NUCLEOTIDE SEQUENCE [LARGE SCALE GENOMIC DNA]</scope>
    <source>
        <strain evidence="2 3">Pan265</strain>
    </source>
</reference>
<dbReference type="Gene3D" id="2.30.130.40">
    <property type="entry name" value="LON domain-like"/>
    <property type="match status" value="1"/>
</dbReference>
<dbReference type="KEGG" id="mcad:Pan265_08110"/>
<dbReference type="GO" id="GO:0004252">
    <property type="term" value="F:serine-type endopeptidase activity"/>
    <property type="evidence" value="ECO:0007669"/>
    <property type="project" value="UniProtKB-EC"/>
</dbReference>
<dbReference type="InterPro" id="IPR046336">
    <property type="entry name" value="Lon_prtase_N_sf"/>
</dbReference>
<gene>
    <name evidence="2" type="primary">lon2_1</name>
    <name evidence="2" type="ORF">Pan265_08110</name>
</gene>
<dbReference type="RefSeq" id="WP_145445106.1">
    <property type="nucleotide sequence ID" value="NZ_CP036280.1"/>
</dbReference>
<protein>
    <submittedName>
        <fullName evidence="2">Lon protease 2</fullName>
        <ecNumber evidence="2">3.4.21.53</ecNumber>
    </submittedName>
</protein>
<dbReference type="InterPro" id="IPR003111">
    <property type="entry name" value="Lon_prtase_N"/>
</dbReference>